<dbReference type="Pfam" id="PF01674">
    <property type="entry name" value="Lipase_2"/>
    <property type="match status" value="1"/>
</dbReference>
<evidence type="ECO:0000313" key="2">
    <source>
        <dbReference type="EMBL" id="RJG02572.1"/>
    </source>
</evidence>
<dbReference type="SUPFAM" id="SSF53474">
    <property type="entry name" value="alpha/beta-Hydrolases"/>
    <property type="match status" value="1"/>
</dbReference>
<reference evidence="3" key="1">
    <citation type="submission" date="2018-09" db="EMBL/GenBank/DDBJ databases">
        <authorList>
            <person name="Zhu H."/>
        </authorList>
    </citation>
    <scope>NUCLEOTIDE SEQUENCE [LARGE SCALE GENOMIC DNA]</scope>
    <source>
        <strain evidence="3">K1S02-23</strain>
    </source>
</reference>
<evidence type="ECO:0000256" key="1">
    <source>
        <dbReference type="SAM" id="SignalP"/>
    </source>
</evidence>
<protein>
    <submittedName>
        <fullName evidence="2">Lipase</fullName>
    </submittedName>
</protein>
<dbReference type="AlphaFoldDB" id="A0A3A3G7N8"/>
<dbReference type="PANTHER" id="PTHR32015:SF1">
    <property type="entry name" value="LIPASE"/>
    <property type="match status" value="1"/>
</dbReference>
<dbReference type="Proteomes" id="UP000266327">
    <property type="component" value="Unassembled WGS sequence"/>
</dbReference>
<dbReference type="GO" id="GO:0016298">
    <property type="term" value="F:lipase activity"/>
    <property type="evidence" value="ECO:0007669"/>
    <property type="project" value="TreeGrafter"/>
</dbReference>
<keyword evidence="1" id="KW-0732">Signal</keyword>
<dbReference type="Gene3D" id="3.40.50.1820">
    <property type="entry name" value="alpha/beta hydrolase"/>
    <property type="match status" value="1"/>
</dbReference>
<accession>A0A3A3G7N8</accession>
<feature type="chain" id="PRO_5017392130" evidence="1">
    <location>
        <begin position="32"/>
        <end position="380"/>
    </location>
</feature>
<dbReference type="InterPro" id="IPR002918">
    <property type="entry name" value="Lipase_EstA/Esterase_EstB"/>
</dbReference>
<feature type="signal peptide" evidence="1">
    <location>
        <begin position="1"/>
        <end position="31"/>
    </location>
</feature>
<comment type="caution">
    <text evidence="2">The sequence shown here is derived from an EMBL/GenBank/DDBJ whole genome shotgun (WGS) entry which is preliminary data.</text>
</comment>
<gene>
    <name evidence="2" type="ORF">D3878_14135</name>
</gene>
<dbReference type="InterPro" id="IPR029058">
    <property type="entry name" value="AB_hydrolase_fold"/>
</dbReference>
<dbReference type="PANTHER" id="PTHR32015">
    <property type="entry name" value="FASTING INDUCED LIPASE"/>
    <property type="match status" value="1"/>
</dbReference>
<dbReference type="GO" id="GO:0016042">
    <property type="term" value="P:lipid catabolic process"/>
    <property type="evidence" value="ECO:0007669"/>
    <property type="project" value="InterPro"/>
</dbReference>
<dbReference type="RefSeq" id="WP_119786073.1">
    <property type="nucleotide sequence ID" value="NZ_QYUQ01000002.1"/>
</dbReference>
<proteinExistence type="predicted"/>
<name>A0A3A3G7N8_9BURK</name>
<dbReference type="ESTHER" id="9burk-a0a3a3g7n8">
    <property type="family name" value="PHAZ7_phb_depolymerase"/>
</dbReference>
<evidence type="ECO:0000313" key="3">
    <source>
        <dbReference type="Proteomes" id="UP000266327"/>
    </source>
</evidence>
<keyword evidence="3" id="KW-1185">Reference proteome</keyword>
<organism evidence="2 3">
    <name type="scientific">Noviherbaspirillum sedimenti</name>
    <dbReference type="NCBI Taxonomy" id="2320865"/>
    <lineage>
        <taxon>Bacteria</taxon>
        <taxon>Pseudomonadati</taxon>
        <taxon>Pseudomonadota</taxon>
        <taxon>Betaproteobacteria</taxon>
        <taxon>Burkholderiales</taxon>
        <taxon>Oxalobacteraceae</taxon>
        <taxon>Noviherbaspirillum</taxon>
    </lineage>
</organism>
<sequence>MRLLPFTLPCPPTSRMILVSLFLLAASGATAPNDAHALSCGIHEKSVCKGTDQQFAGGFNPGTGYGGFGGSACKAHRTPVIFIHGNADGAVSWDAPPGNVTGYPTPPRSVYAEMKARGYKDCELFGVTYLNAEERKLENVGKNYHQPAKYRIIHDFILAVQAYTGKPQVDIVAHSLGVTQTLATLHYYKMHGSVRKFVNIAGGLRGLASCQLTGFANPQAPTCGSQNLADSNIFGFYPEGFAGLIWVTNRWTGSGSDTSLREAPRHAPATMFYTIGAGYKDEVACAAAGVRSGCNQTTKFDAAPNVKAQIDIGAGADAAQLDLDWSDKSPFNRMGGDASNGIGHFRAKDNAGSIIYRMLQTDCRGLACAWDYNYGPKSLY</sequence>
<dbReference type="EMBL" id="QYUQ01000002">
    <property type="protein sequence ID" value="RJG02572.1"/>
    <property type="molecule type" value="Genomic_DNA"/>
</dbReference>